<keyword evidence="3" id="KW-1185">Reference proteome</keyword>
<gene>
    <name evidence="2" type="ORF">GMARGA_LOCUS9002</name>
</gene>
<dbReference type="Proteomes" id="UP000789901">
    <property type="component" value="Unassembled WGS sequence"/>
</dbReference>
<evidence type="ECO:0000313" key="2">
    <source>
        <dbReference type="EMBL" id="CAG8644126.1"/>
    </source>
</evidence>
<proteinExistence type="predicted"/>
<feature type="coiled-coil region" evidence="1">
    <location>
        <begin position="159"/>
        <end position="186"/>
    </location>
</feature>
<dbReference type="EMBL" id="CAJVQB010004736">
    <property type="protein sequence ID" value="CAG8644126.1"/>
    <property type="molecule type" value="Genomic_DNA"/>
</dbReference>
<organism evidence="2 3">
    <name type="scientific">Gigaspora margarita</name>
    <dbReference type="NCBI Taxonomy" id="4874"/>
    <lineage>
        <taxon>Eukaryota</taxon>
        <taxon>Fungi</taxon>
        <taxon>Fungi incertae sedis</taxon>
        <taxon>Mucoromycota</taxon>
        <taxon>Glomeromycotina</taxon>
        <taxon>Glomeromycetes</taxon>
        <taxon>Diversisporales</taxon>
        <taxon>Gigasporaceae</taxon>
        <taxon>Gigaspora</taxon>
    </lineage>
</organism>
<accession>A0ABN7URJ9</accession>
<name>A0ABN7URJ9_GIGMA</name>
<evidence type="ECO:0000256" key="1">
    <source>
        <dbReference type="SAM" id="Coils"/>
    </source>
</evidence>
<reference evidence="2 3" key="1">
    <citation type="submission" date="2021-06" db="EMBL/GenBank/DDBJ databases">
        <authorList>
            <person name="Kallberg Y."/>
            <person name="Tangrot J."/>
            <person name="Rosling A."/>
        </authorList>
    </citation>
    <scope>NUCLEOTIDE SEQUENCE [LARGE SCALE GENOMIC DNA]</scope>
    <source>
        <strain evidence="2 3">120-4 pot B 10/14</strain>
    </source>
</reference>
<keyword evidence="1" id="KW-0175">Coiled coil</keyword>
<protein>
    <submittedName>
        <fullName evidence="2">1213_t:CDS:1</fullName>
    </submittedName>
</protein>
<sequence>MIYDIINDQPVISYSYIKDDLPVPDIQFFSENMFVMTCGFGFPELQKINMIYDRDCNSYITDPLEKDGSYYNGYFSIPFENSYKLSLSNNTKYGKRGEQIGFLLQILDLNVNASYFIQISDSGDNAIQPFGLIQKRGYFYERTQKKLIKFLSTFPLVQLSDLSNNIDDDESRVNHLERKINQLELFLRDYVVDVQQLDKAYKNTENAKDK</sequence>
<comment type="caution">
    <text evidence="2">The sequence shown here is derived from an EMBL/GenBank/DDBJ whole genome shotgun (WGS) entry which is preliminary data.</text>
</comment>
<evidence type="ECO:0000313" key="3">
    <source>
        <dbReference type="Proteomes" id="UP000789901"/>
    </source>
</evidence>